<sequence length="695" mass="76321">MRTADRLNEPRAAFRSRRMLADAYRLDGRWDRTRLLFDECLDAYDRRRWQLDQDDEAEFLGWSAWMAECMVDFPDLGLDEIRAALEGVEHRYTDAGLPWHEVYSVRRGIAAHLGDWAAADEAHLRWVATAPTDEDDRWLDVTAIDHYLGKGETARARQIAAAMLDDPAAFDPPIVVARCLMLLPLARTGEWPLAALTFRRIRRGMSGDFSSLEHLARVIEFCALTGNALAGIDWLAAMAGFEARQRPLATMEFAASAAVLASALVRAGRGDTVLDLGPDDSNTVPLGVLARRMRQLALDLAGQFDRRNGNTFQSDRIRARLAAEPLTDFLPLEPTSRPPLQLLPPSGLSDEDLLARAEWHDLRCEADEARACLTVVSDDLSPYLTARLAELRARFFQGEETEPALRYAIDVYRQYGDLPRALLAECWLGLWTAHVGRPEESVENVAAAVAQLRRLGDDSHCAWGEYWLAYLLAGQGAHADALDALARGQRHAEAALDPLALGTLLILDTTLRPSPATAAAALDALIAAGAPEKALEALEQLTRHEGYLEVVEKILAAPPPGMNRLVGRLRYLRACALPDSGHAADDLTEAVGQAALRGQDTAEQWHQLAQANHAAGRYEDAVDASQLAAELLDPQSAARDQASYLLADSYRGLGDHRAALREYRRLADGDGALAAQAFVAGTALLEHLGITEWPV</sequence>
<dbReference type="InterPro" id="IPR011990">
    <property type="entry name" value="TPR-like_helical_dom_sf"/>
</dbReference>
<comment type="caution">
    <text evidence="1">The sequence shown here is derived from an EMBL/GenBank/DDBJ whole genome shotgun (WGS) entry which is preliminary data.</text>
</comment>
<dbReference type="Proteomes" id="UP001597483">
    <property type="component" value="Unassembled WGS sequence"/>
</dbReference>
<dbReference type="EMBL" id="JBHUKS010000027">
    <property type="protein sequence ID" value="MFD2472520.1"/>
    <property type="molecule type" value="Genomic_DNA"/>
</dbReference>
<dbReference type="SUPFAM" id="SSF48452">
    <property type="entry name" value="TPR-like"/>
    <property type="match status" value="1"/>
</dbReference>
<proteinExistence type="predicted"/>
<dbReference type="RefSeq" id="WP_378310267.1">
    <property type="nucleotide sequence ID" value="NZ_JBHUKS010000027.1"/>
</dbReference>
<protein>
    <recommendedName>
        <fullName evidence="3">Tetratricopeptide repeat protein</fullName>
    </recommendedName>
</protein>
<dbReference type="Gene3D" id="1.25.40.10">
    <property type="entry name" value="Tetratricopeptide repeat domain"/>
    <property type="match status" value="1"/>
</dbReference>
<organism evidence="1 2">
    <name type="scientific">Amycolatopsis silviterrae</name>
    <dbReference type="NCBI Taxonomy" id="1656914"/>
    <lineage>
        <taxon>Bacteria</taxon>
        <taxon>Bacillati</taxon>
        <taxon>Actinomycetota</taxon>
        <taxon>Actinomycetes</taxon>
        <taxon>Pseudonocardiales</taxon>
        <taxon>Pseudonocardiaceae</taxon>
        <taxon>Amycolatopsis</taxon>
    </lineage>
</organism>
<keyword evidence="2" id="KW-1185">Reference proteome</keyword>
<evidence type="ECO:0000313" key="2">
    <source>
        <dbReference type="Proteomes" id="UP001597483"/>
    </source>
</evidence>
<reference evidence="2" key="1">
    <citation type="journal article" date="2019" name="Int. J. Syst. Evol. Microbiol.">
        <title>The Global Catalogue of Microorganisms (GCM) 10K type strain sequencing project: providing services to taxonomists for standard genome sequencing and annotation.</title>
        <authorList>
            <consortium name="The Broad Institute Genomics Platform"/>
            <consortium name="The Broad Institute Genome Sequencing Center for Infectious Disease"/>
            <person name="Wu L."/>
            <person name="Ma J."/>
        </authorList>
    </citation>
    <scope>NUCLEOTIDE SEQUENCE [LARGE SCALE GENOMIC DNA]</scope>
    <source>
        <strain evidence="2">CGMCC 4.7641</strain>
    </source>
</reference>
<evidence type="ECO:0000313" key="1">
    <source>
        <dbReference type="EMBL" id="MFD2472520.1"/>
    </source>
</evidence>
<gene>
    <name evidence="1" type="ORF">ACFSVL_34350</name>
</gene>
<evidence type="ECO:0008006" key="3">
    <source>
        <dbReference type="Google" id="ProtNLM"/>
    </source>
</evidence>
<accession>A0ABW5HHV9</accession>
<name>A0ABW5HHV9_9PSEU</name>